<name>A0ABU9RHS0_9BURK</name>
<dbReference type="InterPro" id="IPR023157">
    <property type="entry name" value="AGR-C-984p-like_sf"/>
</dbReference>
<reference evidence="1 2" key="1">
    <citation type="submission" date="2024-01" db="EMBL/GenBank/DDBJ databases">
        <title>The diversity of rhizobia nodulating Mimosa spp. in eleven states of Brazil covering several biomes is determined by host plant, location, and edaphic factors.</title>
        <authorList>
            <person name="Rouws L."/>
            <person name="Barauna A."/>
            <person name="Beukes C."/>
            <person name="De Faria S.M."/>
            <person name="Gross E."/>
            <person name="Dos Reis Junior F.B."/>
            <person name="Simon M."/>
            <person name="Maluk M."/>
            <person name="Odee D.W."/>
            <person name="Kenicer G."/>
            <person name="Young J.P.W."/>
            <person name="Reis V.M."/>
            <person name="Zilli J."/>
            <person name="James E.K."/>
        </authorList>
    </citation>
    <scope>NUCLEOTIDE SEQUENCE [LARGE SCALE GENOMIC DNA]</scope>
    <source>
        <strain evidence="1 2">JPY530</strain>
    </source>
</reference>
<gene>
    <name evidence="1" type="ORF">V4C56_43070</name>
</gene>
<sequence length="78" mass="8602">RARAHAKGQTLVSTYVSYLSVARNLNASLSSVASQATVSRDSAYYKENIDKVTTVDEFMGDYKLYSYAMKAYGLDSTT</sequence>
<proteinExistence type="predicted"/>
<protein>
    <submittedName>
        <fullName evidence="1">Uncharacterized protein</fullName>
    </submittedName>
</protein>
<keyword evidence="2" id="KW-1185">Reference proteome</keyword>
<feature type="non-terminal residue" evidence="1">
    <location>
        <position position="1"/>
    </location>
</feature>
<comment type="caution">
    <text evidence="1">The sequence shown here is derived from an EMBL/GenBank/DDBJ whole genome shotgun (WGS) entry which is preliminary data.</text>
</comment>
<dbReference type="Proteomes" id="UP001481677">
    <property type="component" value="Unassembled WGS sequence"/>
</dbReference>
<organism evidence="1 2">
    <name type="scientific">Paraburkholderia azotifigens</name>
    <dbReference type="NCBI Taxonomy" id="2057004"/>
    <lineage>
        <taxon>Bacteria</taxon>
        <taxon>Pseudomonadati</taxon>
        <taxon>Pseudomonadota</taxon>
        <taxon>Betaproteobacteria</taxon>
        <taxon>Burkholderiales</taxon>
        <taxon>Burkholderiaceae</taxon>
        <taxon>Paraburkholderia</taxon>
    </lineage>
</organism>
<dbReference type="SUPFAM" id="SSF158837">
    <property type="entry name" value="AGR C 984p-like"/>
    <property type="match status" value="1"/>
</dbReference>
<evidence type="ECO:0000313" key="1">
    <source>
        <dbReference type="EMBL" id="MEM5346383.1"/>
    </source>
</evidence>
<evidence type="ECO:0000313" key="2">
    <source>
        <dbReference type="Proteomes" id="UP001481677"/>
    </source>
</evidence>
<accession>A0ABU9RHS0</accession>
<dbReference type="RefSeq" id="WP_342959878.1">
    <property type="nucleotide sequence ID" value="NZ_JAZHGA010000173.1"/>
</dbReference>
<dbReference type="EMBL" id="JAZHGA010000173">
    <property type="protein sequence ID" value="MEM5346383.1"/>
    <property type="molecule type" value="Genomic_DNA"/>
</dbReference>
<dbReference type="Gene3D" id="1.10.3700.10">
    <property type="entry name" value="AGR C 984p-like"/>
    <property type="match status" value="1"/>
</dbReference>